<dbReference type="Proteomes" id="UP001596101">
    <property type="component" value="Unassembled WGS sequence"/>
</dbReference>
<keyword evidence="1" id="KW-0472">Membrane</keyword>
<keyword evidence="3" id="KW-1185">Reference proteome</keyword>
<comment type="caution">
    <text evidence="2">The sequence shown here is derived from an EMBL/GenBank/DDBJ whole genome shotgun (WGS) entry which is preliminary data.</text>
</comment>
<feature type="transmembrane region" description="Helical" evidence="1">
    <location>
        <begin position="6"/>
        <end position="27"/>
    </location>
</feature>
<dbReference type="EMBL" id="JBHSMR010000008">
    <property type="protein sequence ID" value="MFC5477288.1"/>
    <property type="molecule type" value="Genomic_DNA"/>
</dbReference>
<evidence type="ECO:0000313" key="2">
    <source>
        <dbReference type="EMBL" id="MFC5477288.1"/>
    </source>
</evidence>
<name>A0ABW0MH82_9BURK</name>
<evidence type="ECO:0000256" key="1">
    <source>
        <dbReference type="SAM" id="Phobius"/>
    </source>
</evidence>
<proteinExistence type="predicted"/>
<gene>
    <name evidence="2" type="ORF">ACFPQ5_03745</name>
</gene>
<feature type="transmembrane region" description="Helical" evidence="1">
    <location>
        <begin position="234"/>
        <end position="256"/>
    </location>
</feature>
<evidence type="ECO:0000313" key="3">
    <source>
        <dbReference type="Proteomes" id="UP001596101"/>
    </source>
</evidence>
<protein>
    <submittedName>
        <fullName evidence="2">Uncharacterized protein</fullName>
    </submittedName>
</protein>
<sequence>MFGSSVLELAIGLTFCYGTVALIVATVQEALAAAFRLRANTLLAGIKSMLNDPRFTALAQMVYAHPLVNPHSNGKAVGERELAARPSYIEPGYFAIALIDSIQHVPGNFARLGADIDAVSDPQVRRALQGLYARAGGDLERFQLLVAGWFDNAMQRLSGSYKRRQLLISFLISLLLAILFNIDSISLFRTLWQQPQLAAHITAAPAALDAETLRQLWALPIGWSSFPPLLDTAFALQVAGWIVTASTTLFGAPFWFDLLQRAVQLRSTGTRPDDSVQVQVASSGAIPAAIEVRTAPALPNQA</sequence>
<keyword evidence="1" id="KW-0812">Transmembrane</keyword>
<organism evidence="2 3">
    <name type="scientific">Massilia suwonensis</name>
    <dbReference type="NCBI Taxonomy" id="648895"/>
    <lineage>
        <taxon>Bacteria</taxon>
        <taxon>Pseudomonadati</taxon>
        <taxon>Pseudomonadota</taxon>
        <taxon>Betaproteobacteria</taxon>
        <taxon>Burkholderiales</taxon>
        <taxon>Oxalobacteraceae</taxon>
        <taxon>Telluria group</taxon>
        <taxon>Massilia</taxon>
    </lineage>
</organism>
<keyword evidence="1" id="KW-1133">Transmembrane helix</keyword>
<feature type="transmembrane region" description="Helical" evidence="1">
    <location>
        <begin position="166"/>
        <end position="188"/>
    </location>
</feature>
<accession>A0ABW0MH82</accession>
<dbReference type="RefSeq" id="WP_379751921.1">
    <property type="nucleotide sequence ID" value="NZ_JBHSMR010000008.1"/>
</dbReference>
<reference evidence="3" key="1">
    <citation type="journal article" date="2019" name="Int. J. Syst. Evol. Microbiol.">
        <title>The Global Catalogue of Microorganisms (GCM) 10K type strain sequencing project: providing services to taxonomists for standard genome sequencing and annotation.</title>
        <authorList>
            <consortium name="The Broad Institute Genomics Platform"/>
            <consortium name="The Broad Institute Genome Sequencing Center for Infectious Disease"/>
            <person name="Wu L."/>
            <person name="Ma J."/>
        </authorList>
    </citation>
    <scope>NUCLEOTIDE SEQUENCE [LARGE SCALE GENOMIC DNA]</scope>
    <source>
        <strain evidence="3">CCUG 43111</strain>
    </source>
</reference>